<sequence>MDINERLQKEQLGGQSQINPDEQKHYLGTFRERVVVAVKYSQLRSLDVQSQFETTLKSHSMGKVLIDQNIAGDSFAPYVAIATRTKHPFTLLSHTTESIHQNDPIAVLLAADTAVNIDNIYLN</sequence>
<accession>A0A9Q3SW13</accession>
<protein>
    <submittedName>
        <fullName evidence="2">YueI family protein</fullName>
    </submittedName>
</protein>
<evidence type="ECO:0000313" key="3">
    <source>
        <dbReference type="Proteomes" id="UP000752647"/>
    </source>
</evidence>
<dbReference type="EMBL" id="JAHBFI010000001">
    <property type="protein sequence ID" value="MBZ5961657.1"/>
    <property type="molecule type" value="Genomic_DNA"/>
</dbReference>
<dbReference type="Pfam" id="PF07997">
    <property type="entry name" value="DUF1694"/>
    <property type="match status" value="1"/>
</dbReference>
<dbReference type="Gene3D" id="3.30.1330.30">
    <property type="match status" value="1"/>
</dbReference>
<proteinExistence type="predicted"/>
<dbReference type="SUPFAM" id="SSF160515">
    <property type="entry name" value="YueI-like"/>
    <property type="match status" value="1"/>
</dbReference>
<dbReference type="RefSeq" id="WP_097002145.1">
    <property type="nucleotide sequence ID" value="NZ_CBCPIF010000001.1"/>
</dbReference>
<comment type="caution">
    <text evidence="2">The sequence shown here is derived from an EMBL/GenBank/DDBJ whole genome shotgun (WGS) entry which is preliminary data.</text>
</comment>
<gene>
    <name evidence="2" type="ORF">KIJ12_00490</name>
</gene>
<reference evidence="2" key="1">
    <citation type="submission" date="2021-05" db="EMBL/GenBank/DDBJ databases">
        <title>Pangenome of Leuconostoc gelidum warrants species status for Leuconostoc gelidum subsp. gasicomitatum.</title>
        <authorList>
            <person name="Johansson P."/>
            <person name="Sade E."/>
            <person name="Hultman J."/>
            <person name="Auvinen P."/>
            <person name="Bjorkroth J."/>
        </authorList>
    </citation>
    <scope>NUCLEOTIDE SEQUENCE</scope>
    <source>
        <strain evidence="2">A.21.4</strain>
    </source>
</reference>
<feature type="region of interest" description="Disordered" evidence="1">
    <location>
        <begin position="1"/>
        <end position="21"/>
    </location>
</feature>
<evidence type="ECO:0000313" key="2">
    <source>
        <dbReference type="EMBL" id="MBZ5961657.1"/>
    </source>
</evidence>
<dbReference type="InterPro" id="IPR012543">
    <property type="entry name" value="DUF1694"/>
</dbReference>
<evidence type="ECO:0000256" key="1">
    <source>
        <dbReference type="SAM" id="MobiDB-lite"/>
    </source>
</evidence>
<dbReference type="InterPro" id="IPR029064">
    <property type="entry name" value="Ribosomal_eL30-like_sf"/>
</dbReference>
<name>A0A9Q3SW13_9LACO</name>
<organism evidence="2 3">
    <name type="scientific">Leuconostoc gasicomitatum</name>
    <dbReference type="NCBI Taxonomy" id="115778"/>
    <lineage>
        <taxon>Bacteria</taxon>
        <taxon>Bacillati</taxon>
        <taxon>Bacillota</taxon>
        <taxon>Bacilli</taxon>
        <taxon>Lactobacillales</taxon>
        <taxon>Lactobacillaceae</taxon>
        <taxon>Leuconostoc</taxon>
        <taxon>Leuconostoc gelidum group</taxon>
    </lineage>
</organism>
<dbReference type="AlphaFoldDB" id="A0A9Q3SW13"/>
<dbReference type="Proteomes" id="UP000752647">
    <property type="component" value="Unassembled WGS sequence"/>
</dbReference>